<sequence>MACHGQGMGCPCQGMCCQGNAMAAKACHGQGMGCPCQGMSCQGNAMVAKACHGQGMGCQGMGCPCQGMCCQGNAMAAKACHGQGMGCQGQGMCCQGNAMAAKACHGQGMGCPCQGMCCQGNAMAAKACHGQGMGCQGQGMCCQGNAMAAKACHGQGMGCPCQGMCCQGNAMAAKACHGQGMGCPCQGMPRCCQGNAMAAKACHGQGMGCQMPRHVLPRQCHGCQGMPRPRHGLPMPRHVLPRQCHGCQGLPRPRHAKACAAKAMPWLPRLATAKAWAAHAKACAAKAMPWLPRHATAKAWAAKAKACAAKGCHGQGMCCQGNAMAAKACHGQGMGCPCQGMCCQGNAMAAKACHGQGTAKACAAKAMPWLPRHATAKAWAAHAKACAAKAMPWLPRLATAKAWAAKAKACAAKAMPWLPRLATAKAWAAHAKACAAKAMPWLPRHATAKACAAKAMPWLPRHATAKAWAAHAKACAAKAMPWLPRLATAKAWAAKAKACAAKAMPWLPRLATAKAWAAHAKACAAKAMPMLQGQGMGCQGMQGCQGQGMGCQGQGRGCQGLPRPRHGLPMPRHVLPRQCQGMPRPRHAWAAHAKACAAKAMPRLPRHATAKACAAKAMPRLARHGQGMCCQGRLATAKACAAMAMPRLARHGLPRLGLAKHGLAWPRHALPWPRQGMPRPRLRQGNAAKAKARQGMPRPSTGQGKAAKAKARHAKAKAKARLPGPRLRQGMPRPRQGCQGQGNANRWMEEGGDESKRHRAESQWIVAARPLCHLQYPVAYLSRLQRILPVTRWELYFKAAHTARPPRGLHQRHVPSGARRPLLRVGNRATGTRIASSPDSDLEAFSHNPAHGSFAPLAFQPSAMTNSHVPYWWVNNPTLGEFCFTMIGRADIEGSKSNVAMNAWLPQASYPCGNFSDTSSFKFRRSKGSIGHAFTVRIRTGNQNQTSFYPFVPHEISVLVELILGHLRYLLTDVPPQPNSPPDNVFRPDRPAEASLGSKKRGIAPPPIHGISKITLKVVVFHFRLSAPTYPTPLKSFHKVGLESSSTGSSFPADSAKPVPLAVVSLDSRQGHSESTVRRPGKTAETIVPNLSPGRHAATRSRRGSSSSSPPTADGFGTGTPVPSPQSQSFSRGYGSILPTSLAYIVPSTRGCSPWRPDAVMSTTGRGWHSVLRIFKGRRGRTGHHATCGALPAAGPYLRLSRFQGGQAICTDGRSARARAPGFAATAAPSYSSGPGTCPDGRVSAQLGTVTRLPVHPASPVLLTKNGPLGALDSLTRLNEAAAPSYLFKVCSHSNPSQKIKVGRRCNPQGDPANQLPYALRVYWPVDSHTCQTPWSVFQDGPNGEPAGRRQEHADAEARQEARAAHHDRDDDVSAGMTTARAWAAVAIRVGPRPESIGGPAHHRSTSDRGASPAPIRFPPDNFKHSLTLFSKSFSSFPRGTCLLSVSRPYLALDGIYRPIGAAFPNNPTRRQRLVVRQGPGTTGLSPSPAPPSRGLGPGPPLRTLLQTTIRTPRDVRFSSWALPGSLAVTKGILAHGRPTSATKRDPAPLARRGRLGATVRDTQADVPSAEWRRAQLAFKDSMIHGILQFTPNVDAGTHIVSEAAGDALWFQFLGTFRAGVRFTDEVATVASNGLWPDGRHGVPPTVWGRKAAKPLAPCGYHAFSGRSAGAGFDNDPSAGSPTETLLRLLLPLNDKVQWTSRDVAGSEPPTSPRSEHFTGPFNR</sequence>
<dbReference type="EMBL" id="OIVN01000631">
    <property type="protein sequence ID" value="SPC83212.1"/>
    <property type="molecule type" value="Genomic_DNA"/>
</dbReference>
<dbReference type="PANTHER" id="PTHR33047:SF8">
    <property type="entry name" value="REGULATOR OF RDNA TRANSCRIPTION PROTEIN 15"/>
    <property type="match status" value="1"/>
</dbReference>
<evidence type="ECO:0000313" key="2">
    <source>
        <dbReference type="EMBL" id="SPC83212.1"/>
    </source>
</evidence>
<feature type="compositionally biased region" description="Basic and acidic residues" evidence="1">
    <location>
        <begin position="1347"/>
        <end position="1372"/>
    </location>
</feature>
<dbReference type="PANTHER" id="PTHR33047">
    <property type="entry name" value="PROTEIN TAR1"/>
    <property type="match status" value="1"/>
</dbReference>
<evidence type="ECO:0008006" key="3">
    <source>
        <dbReference type="Google" id="ProtNLM"/>
    </source>
</evidence>
<organism evidence="2">
    <name type="scientific">Fagus sylvatica</name>
    <name type="common">Beechnut</name>
    <dbReference type="NCBI Taxonomy" id="28930"/>
    <lineage>
        <taxon>Eukaryota</taxon>
        <taxon>Viridiplantae</taxon>
        <taxon>Streptophyta</taxon>
        <taxon>Embryophyta</taxon>
        <taxon>Tracheophyta</taxon>
        <taxon>Spermatophyta</taxon>
        <taxon>Magnoliopsida</taxon>
        <taxon>eudicotyledons</taxon>
        <taxon>Gunneridae</taxon>
        <taxon>Pentapetalae</taxon>
        <taxon>rosids</taxon>
        <taxon>fabids</taxon>
        <taxon>Fagales</taxon>
        <taxon>Fagaceae</taxon>
        <taxon>Fagus</taxon>
    </lineage>
</organism>
<accession>A0A2N9F7T4</accession>
<feature type="region of interest" description="Disordered" evidence="1">
    <location>
        <begin position="1065"/>
        <end position="1131"/>
    </location>
</feature>
<feature type="region of interest" description="Disordered" evidence="1">
    <location>
        <begin position="1393"/>
        <end position="1416"/>
    </location>
</feature>
<evidence type="ECO:0000256" key="1">
    <source>
        <dbReference type="SAM" id="MobiDB-lite"/>
    </source>
</evidence>
<feature type="region of interest" description="Disordered" evidence="1">
    <location>
        <begin position="1337"/>
        <end position="1373"/>
    </location>
</feature>
<feature type="region of interest" description="Disordered" evidence="1">
    <location>
        <begin position="1701"/>
        <end position="1724"/>
    </location>
</feature>
<feature type="region of interest" description="Disordered" evidence="1">
    <location>
        <begin position="1478"/>
        <end position="1501"/>
    </location>
</feature>
<name>A0A2N9F7T4_FAGSY</name>
<feature type="region of interest" description="Disordered" evidence="1">
    <location>
        <begin position="687"/>
        <end position="706"/>
    </location>
</feature>
<feature type="region of interest" description="Disordered" evidence="1">
    <location>
        <begin position="716"/>
        <end position="755"/>
    </location>
</feature>
<feature type="region of interest" description="Disordered" evidence="1">
    <location>
        <begin position="978"/>
        <end position="1004"/>
    </location>
</feature>
<protein>
    <recommendedName>
        <fullName evidence="3">Senescence-associated protein</fullName>
    </recommendedName>
</protein>
<dbReference type="InterPro" id="IPR052997">
    <property type="entry name" value="RRT15-like"/>
</dbReference>
<gene>
    <name evidence="2" type="ORF">FSB_LOCUS11094</name>
</gene>
<reference evidence="2" key="1">
    <citation type="submission" date="2018-02" db="EMBL/GenBank/DDBJ databases">
        <authorList>
            <person name="Cohen D.B."/>
            <person name="Kent A.D."/>
        </authorList>
    </citation>
    <scope>NUCLEOTIDE SEQUENCE</scope>
</reference>
<proteinExistence type="predicted"/>